<dbReference type="Pfam" id="PF13586">
    <property type="entry name" value="DDE_Tnp_1_2"/>
    <property type="match status" value="1"/>
</dbReference>
<evidence type="ECO:0000256" key="1">
    <source>
        <dbReference type="SAM" id="MobiDB-lite"/>
    </source>
</evidence>
<gene>
    <name evidence="4" type="ORF">LEA_00486</name>
</gene>
<proteinExistence type="predicted"/>
<dbReference type="EMBL" id="AJWY01000352">
    <property type="protein sequence ID" value="EKC81298.1"/>
    <property type="molecule type" value="Genomic_DNA"/>
</dbReference>
<sequence length="448" mass="52606">MILGAMIIKHKLNLSDAETIEIIRESPYMQYFCGLHEFTDKPIFDPSLFVTIRKRISEEELNKMTVKLLNKQRRLLEEKRKRDEEETKKNDEEPPTPELEDPNAASFTDSKGREHKGVLKIDATCADAEMRYPVDVDIIHDGCRKVTDYIMKVCEMFELHKPRTNYKHARQAYLLLVKKAKKKGKMVRETIGVMLNYLRKDIRILMDLLAKNKTYYESLFLYEKRTLTAILKMYHQQEEMYRSKTHTCADRILSIFQPHVRAIVRGKAKARTEFGAKIGASIVEGYTFIDHHSWDAYNESQDLLLQIQLFKERFGYLPATILADKIYMNRSNRDILEDFEIHSYCKPLGRPPKDPPSDEMKSRMAKAIGERNEIESSFGTGKRIYRANDIRAKLPDTARCWTGMCYFVKNVMKFLRELCLALTEIWRFFIIIVTMRVYVCYPLSVTRN</sequence>
<dbReference type="Pfam" id="PF05598">
    <property type="entry name" value="DUF772"/>
    <property type="match status" value="1"/>
</dbReference>
<evidence type="ECO:0000313" key="4">
    <source>
        <dbReference type="EMBL" id="EKC81298.1"/>
    </source>
</evidence>
<reference evidence="4" key="1">
    <citation type="journal article" date="2013" name="Environ. Microbiol.">
        <title>Microbiota from the distal guts of lean and obese adolescents exhibit partial functional redundancy besides clear differences in community structure.</title>
        <authorList>
            <person name="Ferrer M."/>
            <person name="Ruiz A."/>
            <person name="Lanza F."/>
            <person name="Haange S.B."/>
            <person name="Oberbach A."/>
            <person name="Till H."/>
            <person name="Bargiela R."/>
            <person name="Campoy C."/>
            <person name="Segura M.T."/>
            <person name="Richter M."/>
            <person name="von Bergen M."/>
            <person name="Seifert J."/>
            <person name="Suarez A."/>
        </authorList>
    </citation>
    <scope>NUCLEOTIDE SEQUENCE</scope>
</reference>
<feature type="compositionally biased region" description="Basic and acidic residues" evidence="1">
    <location>
        <begin position="79"/>
        <end position="92"/>
    </location>
</feature>
<comment type="caution">
    <text evidence="4">The sequence shown here is derived from an EMBL/GenBank/DDBJ whole genome shotgun (WGS) entry which is preliminary data.</text>
</comment>
<feature type="domain" description="Transposase InsH N-terminal" evidence="2">
    <location>
        <begin position="1"/>
        <end position="55"/>
    </location>
</feature>
<evidence type="ECO:0000259" key="2">
    <source>
        <dbReference type="Pfam" id="PF05598"/>
    </source>
</evidence>
<feature type="region of interest" description="Disordered" evidence="1">
    <location>
        <begin position="79"/>
        <end position="110"/>
    </location>
</feature>
<name>K1UGK4_9ZZZZ</name>
<dbReference type="AlphaFoldDB" id="K1UGK4"/>
<accession>K1UGK4</accession>
<feature type="domain" description="Transposase DDE" evidence="3">
    <location>
        <begin position="322"/>
        <end position="399"/>
    </location>
</feature>
<organism evidence="4">
    <name type="scientific">human gut metagenome</name>
    <dbReference type="NCBI Taxonomy" id="408170"/>
    <lineage>
        <taxon>unclassified sequences</taxon>
        <taxon>metagenomes</taxon>
        <taxon>organismal metagenomes</taxon>
    </lineage>
</organism>
<evidence type="ECO:0000259" key="3">
    <source>
        <dbReference type="Pfam" id="PF13586"/>
    </source>
</evidence>
<dbReference type="InterPro" id="IPR025668">
    <property type="entry name" value="Tnp_DDE_dom"/>
</dbReference>
<dbReference type="InterPro" id="IPR008490">
    <property type="entry name" value="Transposase_InsH_N"/>
</dbReference>
<protein>
    <submittedName>
        <fullName evidence="4">Uncharacterized protein</fullName>
    </submittedName>
</protein>